<evidence type="ECO:0008006" key="4">
    <source>
        <dbReference type="Google" id="ProtNLM"/>
    </source>
</evidence>
<dbReference type="Gene3D" id="3.30.420.40">
    <property type="match status" value="2"/>
</dbReference>
<dbReference type="InterPro" id="IPR036388">
    <property type="entry name" value="WH-like_DNA-bd_sf"/>
</dbReference>
<reference evidence="2 3" key="1">
    <citation type="submission" date="2016-08" db="EMBL/GenBank/DDBJ databases">
        <title>Analysis of Carbohydrate Active Enzymes in Thermogemmatispora T81 Reveals Carbohydrate Degradation Ability.</title>
        <authorList>
            <person name="Tomazini A."/>
            <person name="Lal S."/>
            <person name="Stott M."/>
            <person name="Henrissat B."/>
            <person name="Polikarpov I."/>
            <person name="Sparling R."/>
            <person name="Levin D.B."/>
        </authorList>
    </citation>
    <scope>NUCLEOTIDE SEQUENCE [LARGE SCALE GENOMIC DNA]</scope>
    <source>
        <strain evidence="2 3">T81</strain>
    </source>
</reference>
<dbReference type="EMBL" id="MCIF01000002">
    <property type="protein sequence ID" value="RAQ98448.1"/>
    <property type="molecule type" value="Genomic_DNA"/>
</dbReference>
<sequence length="425" mass="45514">MAELAAQGQPRKAADRFLIRGINQSIVLNLIRSHAPISRPRLAALSGLSQVTVIKIVNSLLERQLILEREGMESTGGRRAGLLELHPEGGFAIGLIPQPDSLTAAIVNLTGDLVMARQWPLTLAGQQQRVIELIAACVEELLSGGELPRARVIGLGLGLSGLIDAERGWCLQSHILGWKELPIREPLEERLGLPVFVDNDVNCLAIYEKLFGLARAYNHALVVAIGRGVGLGLILNGDLYRGAFGGAGEFGHTAVALDGRRCNCGNRGCLETYVSESGIVQNYLEAVQAASAVPLQLDPLWQPSTPTLGEVIARARAGEEAARAAIGRAGLLLGVALANLVNLLNPECIILSSPDTSLGVSDLLLDSLRTTYEQHVFAQMGRDLRFLTVKKPGYESWARGAGSLVLRHFFAPPAQLRAEPGLPES</sequence>
<evidence type="ECO:0000313" key="3">
    <source>
        <dbReference type="Proteomes" id="UP000248706"/>
    </source>
</evidence>
<gene>
    <name evidence="2" type="ORF">A4R35_23100</name>
</gene>
<protein>
    <recommendedName>
        <fullName evidence="4">HTH marR-type domain-containing protein</fullName>
    </recommendedName>
</protein>
<dbReference type="SUPFAM" id="SSF53067">
    <property type="entry name" value="Actin-like ATPase domain"/>
    <property type="match status" value="1"/>
</dbReference>
<dbReference type="SUPFAM" id="SSF46785">
    <property type="entry name" value="Winged helix' DNA-binding domain"/>
    <property type="match status" value="1"/>
</dbReference>
<evidence type="ECO:0000313" key="2">
    <source>
        <dbReference type="EMBL" id="RAQ98448.1"/>
    </source>
</evidence>
<comment type="caution">
    <text evidence="2">The sequence shown here is derived from an EMBL/GenBank/DDBJ whole genome shotgun (WGS) entry which is preliminary data.</text>
</comment>
<comment type="similarity">
    <text evidence="1">Belongs to the ROK (NagC/XylR) family.</text>
</comment>
<evidence type="ECO:0000256" key="1">
    <source>
        <dbReference type="ARBA" id="ARBA00006479"/>
    </source>
</evidence>
<dbReference type="InterPro" id="IPR000600">
    <property type="entry name" value="ROK"/>
</dbReference>
<dbReference type="PROSITE" id="PS01125">
    <property type="entry name" value="ROK"/>
    <property type="match status" value="1"/>
</dbReference>
<organism evidence="2 3">
    <name type="scientific">Thermogemmatispora tikiterensis</name>
    <dbReference type="NCBI Taxonomy" id="1825093"/>
    <lineage>
        <taxon>Bacteria</taxon>
        <taxon>Bacillati</taxon>
        <taxon>Chloroflexota</taxon>
        <taxon>Ktedonobacteria</taxon>
        <taxon>Thermogemmatisporales</taxon>
        <taxon>Thermogemmatisporaceae</taxon>
        <taxon>Thermogemmatispora</taxon>
    </lineage>
</organism>
<name>A0A328VKL2_9CHLR</name>
<dbReference type="InterPro" id="IPR043129">
    <property type="entry name" value="ATPase_NBD"/>
</dbReference>
<dbReference type="PANTHER" id="PTHR18964:SF149">
    <property type="entry name" value="BIFUNCTIONAL UDP-N-ACETYLGLUCOSAMINE 2-EPIMERASE_N-ACETYLMANNOSAMINE KINASE"/>
    <property type="match status" value="1"/>
</dbReference>
<dbReference type="PANTHER" id="PTHR18964">
    <property type="entry name" value="ROK (REPRESSOR, ORF, KINASE) FAMILY"/>
    <property type="match status" value="1"/>
</dbReference>
<dbReference type="AlphaFoldDB" id="A0A328VKL2"/>
<dbReference type="InterPro" id="IPR049874">
    <property type="entry name" value="ROK_cs"/>
</dbReference>
<dbReference type="Pfam" id="PF00480">
    <property type="entry name" value="ROK"/>
    <property type="match status" value="1"/>
</dbReference>
<accession>A0A328VKL2</accession>
<dbReference type="Proteomes" id="UP000248706">
    <property type="component" value="Unassembled WGS sequence"/>
</dbReference>
<dbReference type="Gene3D" id="1.10.10.10">
    <property type="entry name" value="Winged helix-like DNA-binding domain superfamily/Winged helix DNA-binding domain"/>
    <property type="match status" value="1"/>
</dbReference>
<keyword evidence="3" id="KW-1185">Reference proteome</keyword>
<proteinExistence type="inferred from homology"/>
<dbReference type="InterPro" id="IPR036390">
    <property type="entry name" value="WH_DNA-bd_sf"/>
</dbReference>